<dbReference type="FunFam" id="3.40.710.10:FF:000001">
    <property type="entry name" value="D-alanyl-D-alanine serine-type carboxypeptidase"/>
    <property type="match status" value="1"/>
</dbReference>
<dbReference type="SUPFAM" id="SSF69189">
    <property type="entry name" value="Penicillin-binding protein associated domain"/>
    <property type="match status" value="1"/>
</dbReference>
<dbReference type="InterPro" id="IPR012338">
    <property type="entry name" value="Beta-lactam/transpept-like"/>
</dbReference>
<dbReference type="EMBL" id="ABLOKC030000001">
    <property type="protein sequence ID" value="EML1469534.1"/>
    <property type="molecule type" value="Genomic_DNA"/>
</dbReference>
<feature type="active site" evidence="18">
    <location>
        <position position="134"/>
    </location>
</feature>
<feature type="active site" description="Acyl-ester intermediate" evidence="18">
    <location>
        <position position="68"/>
    </location>
</feature>
<dbReference type="FunFam" id="2.60.410.10:FF:000001">
    <property type="entry name" value="D-alanyl-D-alanine carboxypeptidase dacA"/>
    <property type="match status" value="1"/>
</dbReference>
<comment type="similarity">
    <text evidence="4 20">Belongs to the peptidase S11 family.</text>
</comment>
<sequence length="402" mass="43570">MTRSVISSRGFAAGSLLLFLVSPLAQAADQAAMPAAPAVDAKAWILMDYASGKVLSEGNADEKLDPASLTKIMTSYVVGQALKANKIKLTDMVTIGKDAWATGNPALRGSSVMFLKPGMQVSVEDLNKGVIIQSGNDACIALADYVAGSQDSFINLMNGYAQKMGLTNTTFKTVHGLDAPGQFSTARDMALLTKASIRDVPDEYAVNKEKEFTFNKIRQQNRNRLLWNASLNADGVKTGTTAGAGYNLVSSATQGDMRLIAVVLGTKTDRIRFSESEKLLTWGFRFFETVTPIKPDATFVEQRVWYGDSSEAKLGAGDAGSITLPKGQLKNLKASYTLSEPQLTAPLKKGQVVGTIDFKLNDKTIEQRPLVVMEAVNEGGVFSRMMDFVLMKFHQWFGGWFS</sequence>
<dbReference type="OrthoDB" id="9795979at2"/>
<evidence type="ECO:0000256" key="5">
    <source>
        <dbReference type="ARBA" id="ARBA00012448"/>
    </source>
</evidence>
<keyword evidence="12" id="KW-0133">Cell shape</keyword>
<dbReference type="EMBL" id="JAVDNV010000011">
    <property type="protein sequence ID" value="MDQ2310521.1"/>
    <property type="molecule type" value="Genomic_DNA"/>
</dbReference>
<evidence type="ECO:0000256" key="3">
    <source>
        <dbReference type="ARBA" id="ARBA00004752"/>
    </source>
</evidence>
<dbReference type="InterPro" id="IPR012907">
    <property type="entry name" value="Peptidase_S11_C"/>
</dbReference>
<accession>A0A089R680</accession>
<evidence type="ECO:0000256" key="17">
    <source>
        <dbReference type="ARBA" id="ARBA00060592"/>
    </source>
</evidence>
<comment type="subcellular location">
    <subcellularLocation>
        <location evidence="2">Cell inner membrane</location>
        <topology evidence="2">Peripheral membrane protein</topology>
    </subcellularLocation>
</comment>
<feature type="active site" description="Proton acceptor" evidence="18">
    <location>
        <position position="71"/>
    </location>
</feature>
<evidence type="ECO:0000256" key="20">
    <source>
        <dbReference type="RuleBase" id="RU004016"/>
    </source>
</evidence>
<keyword evidence="8 23" id="KW-0121">Carboxypeptidase</keyword>
<organism evidence="24 26">
    <name type="scientific">Pluralibacter gergoviae</name>
    <name type="common">Enterobacter gergoviae</name>
    <dbReference type="NCBI Taxonomy" id="61647"/>
    <lineage>
        <taxon>Bacteria</taxon>
        <taxon>Pseudomonadati</taxon>
        <taxon>Pseudomonadota</taxon>
        <taxon>Gammaproteobacteria</taxon>
        <taxon>Enterobacterales</taxon>
        <taxon>Enterobacteriaceae</taxon>
        <taxon>Pluralibacter</taxon>
    </lineage>
</organism>
<proteinExistence type="inferred from homology"/>
<dbReference type="EMBL" id="LDZF01000005">
    <property type="protein sequence ID" value="KMK14992.1"/>
    <property type="molecule type" value="Genomic_DNA"/>
</dbReference>
<evidence type="ECO:0000256" key="21">
    <source>
        <dbReference type="SAM" id="SignalP"/>
    </source>
</evidence>
<evidence type="ECO:0000313" key="26">
    <source>
        <dbReference type="Proteomes" id="UP000036196"/>
    </source>
</evidence>
<evidence type="ECO:0000256" key="16">
    <source>
        <dbReference type="ARBA" id="ARBA00034000"/>
    </source>
</evidence>
<comment type="pathway">
    <text evidence="3">Cell wall biogenesis; peptidoglycan biosynthesis.</text>
</comment>
<dbReference type="Proteomes" id="UP000036196">
    <property type="component" value="Unassembled WGS sequence"/>
</dbReference>
<evidence type="ECO:0000256" key="11">
    <source>
        <dbReference type="ARBA" id="ARBA00022801"/>
    </source>
</evidence>
<feature type="binding site" evidence="19">
    <location>
        <position position="237"/>
    </location>
    <ligand>
        <name>substrate</name>
    </ligand>
</feature>
<dbReference type="GeneID" id="61384289"/>
<dbReference type="RefSeq" id="WP_043084911.1">
    <property type="nucleotide sequence ID" value="NZ_CACVCI010000001.1"/>
</dbReference>
<dbReference type="PRINTS" id="PR00725">
    <property type="entry name" value="DADACBPTASE1"/>
</dbReference>
<dbReference type="GO" id="GO:0008360">
    <property type="term" value="P:regulation of cell shape"/>
    <property type="evidence" value="ECO:0007669"/>
    <property type="project" value="UniProtKB-KW"/>
</dbReference>
<dbReference type="KEGG" id="pge:LG71_20380"/>
<dbReference type="GO" id="GO:0030288">
    <property type="term" value="C:outer membrane-bounded periplasmic space"/>
    <property type="evidence" value="ECO:0007669"/>
    <property type="project" value="UniProtKB-ARBA"/>
</dbReference>
<dbReference type="InterPro" id="IPR037167">
    <property type="entry name" value="Peptidase_S11_C_sf"/>
</dbReference>
<dbReference type="PANTHER" id="PTHR21581">
    <property type="entry name" value="D-ALANYL-D-ALANINE CARBOXYPEPTIDASE"/>
    <property type="match status" value="1"/>
</dbReference>
<keyword evidence="26" id="KW-1185">Reference proteome</keyword>
<gene>
    <name evidence="23" type="primary">dacC</name>
    <name evidence="24" type="ORF">ABW06_06190</name>
    <name evidence="23" type="ORF">QEG54_000201</name>
    <name evidence="25" type="ORF">RBJ30_15635</name>
</gene>
<evidence type="ECO:0000256" key="12">
    <source>
        <dbReference type="ARBA" id="ARBA00022960"/>
    </source>
</evidence>
<evidence type="ECO:0000256" key="9">
    <source>
        <dbReference type="ARBA" id="ARBA00022670"/>
    </source>
</evidence>
<dbReference type="GO" id="GO:0009002">
    <property type="term" value="F:serine-type D-Ala-D-Ala carboxypeptidase activity"/>
    <property type="evidence" value="ECO:0007669"/>
    <property type="project" value="UniProtKB-EC"/>
</dbReference>
<dbReference type="Pfam" id="PF07943">
    <property type="entry name" value="PBP5_C"/>
    <property type="match status" value="1"/>
</dbReference>
<evidence type="ECO:0000256" key="14">
    <source>
        <dbReference type="ARBA" id="ARBA00023136"/>
    </source>
</evidence>
<keyword evidence="6" id="KW-1003">Cell membrane</keyword>
<dbReference type="GO" id="GO:0006508">
    <property type="term" value="P:proteolysis"/>
    <property type="evidence" value="ECO:0007669"/>
    <property type="project" value="UniProtKB-KW"/>
</dbReference>
<dbReference type="NCBIfam" id="NF007445">
    <property type="entry name" value="PRK10001.1"/>
    <property type="match status" value="1"/>
</dbReference>
<dbReference type="Gene3D" id="3.40.710.10">
    <property type="entry name" value="DD-peptidase/beta-lactamase superfamily"/>
    <property type="match status" value="1"/>
</dbReference>
<comment type="pathway">
    <text evidence="17">Glycan biosynthesis.</text>
</comment>
<dbReference type="Pfam" id="PF00768">
    <property type="entry name" value="Peptidase_S11"/>
    <property type="match status" value="1"/>
</dbReference>
<keyword evidence="13" id="KW-0573">Peptidoglycan synthesis</keyword>
<reference evidence="24 26" key="1">
    <citation type="submission" date="2015-05" db="EMBL/GenBank/DDBJ databases">
        <title>Genome sequences of Pluralibacter gergoviae.</title>
        <authorList>
            <person name="Greninger A.L."/>
            <person name="Miller S."/>
        </authorList>
    </citation>
    <scope>NUCLEOTIDE SEQUENCE [LARGE SCALE GENOMIC DNA]</scope>
    <source>
        <strain evidence="24 26">JS81F13</strain>
    </source>
</reference>
<dbReference type="UniPathway" id="UPA00219"/>
<evidence type="ECO:0000256" key="1">
    <source>
        <dbReference type="ARBA" id="ARBA00003217"/>
    </source>
</evidence>
<keyword evidence="7" id="KW-0997">Cell inner membrane</keyword>
<keyword evidence="9" id="KW-0645">Protease</keyword>
<dbReference type="MEROPS" id="S11.003"/>
<evidence type="ECO:0000256" key="13">
    <source>
        <dbReference type="ARBA" id="ARBA00022984"/>
    </source>
</evidence>
<dbReference type="EC" id="3.4.16.4" evidence="5"/>
<dbReference type="InterPro" id="IPR015956">
    <property type="entry name" value="Peniciliin-bd_prot_C_sf"/>
</dbReference>
<evidence type="ECO:0000256" key="15">
    <source>
        <dbReference type="ARBA" id="ARBA00023316"/>
    </source>
</evidence>
<dbReference type="SUPFAM" id="SSF56601">
    <property type="entry name" value="beta-lactamase/transpeptidase-like"/>
    <property type="match status" value="1"/>
</dbReference>
<dbReference type="SMART" id="SM00936">
    <property type="entry name" value="PBP5_C"/>
    <property type="match status" value="1"/>
</dbReference>
<dbReference type="GO" id="GO:0008658">
    <property type="term" value="F:penicillin binding"/>
    <property type="evidence" value="ECO:0007669"/>
    <property type="project" value="UniProtKB-ARBA"/>
</dbReference>
<dbReference type="InterPro" id="IPR001967">
    <property type="entry name" value="Peptidase_S11_N"/>
</dbReference>
<evidence type="ECO:0000313" key="23">
    <source>
        <dbReference type="EMBL" id="EML1469534.1"/>
    </source>
</evidence>
<keyword evidence="14" id="KW-0472">Membrane</keyword>
<feature type="domain" description="Peptidase S11 D-Ala-D-Ala carboxypeptidase A C-terminal" evidence="22">
    <location>
        <begin position="287"/>
        <end position="378"/>
    </location>
</feature>
<evidence type="ECO:0000256" key="6">
    <source>
        <dbReference type="ARBA" id="ARBA00022475"/>
    </source>
</evidence>
<protein>
    <recommendedName>
        <fullName evidence="5">serine-type D-Ala-D-Ala carboxypeptidase</fullName>
        <ecNumber evidence="5">3.4.16.4</ecNumber>
    </recommendedName>
</protein>
<keyword evidence="15" id="KW-0961">Cell wall biogenesis/degradation</keyword>
<reference evidence="25" key="2">
    <citation type="submission" date="2023-08" db="EMBL/GenBank/DDBJ databases">
        <title>WGS of pathogenic bacterial species, Los Angeles County Public Health Laboratories.</title>
        <authorList>
            <person name="Garrigues J.M."/>
            <person name="Green N.M."/>
        </authorList>
    </citation>
    <scope>NUCLEOTIDE SEQUENCE</scope>
    <source>
        <strain evidence="25">LACPHL-BACT-2023-00068</strain>
    </source>
</reference>
<feature type="signal peptide" evidence="21">
    <location>
        <begin position="1"/>
        <end position="27"/>
    </location>
</feature>
<dbReference type="Proteomes" id="UP001236270">
    <property type="component" value="Unassembled WGS sequence"/>
</dbReference>
<comment type="catalytic activity">
    <reaction evidence="16">
        <text>Preferential cleavage: (Ac)2-L-Lys-D-Ala-|-D-Ala. Also transpeptidation of peptidyl-alanyl moieties that are N-acyl substituents of D-alanine.</text>
        <dbReference type="EC" id="3.4.16.4"/>
    </reaction>
</comment>
<comment type="caution">
    <text evidence="24">The sequence shown here is derived from an EMBL/GenBank/DDBJ whole genome shotgun (WGS) entry which is preliminary data.</text>
</comment>
<dbReference type="STRING" id="61647.LG71_20380"/>
<dbReference type="GO" id="GO:0071555">
    <property type="term" value="P:cell wall organization"/>
    <property type="evidence" value="ECO:0007669"/>
    <property type="project" value="UniProtKB-KW"/>
</dbReference>
<evidence type="ECO:0000256" key="2">
    <source>
        <dbReference type="ARBA" id="ARBA00004417"/>
    </source>
</evidence>
<dbReference type="PANTHER" id="PTHR21581:SF6">
    <property type="entry name" value="TRAFFICKING PROTEIN PARTICLE COMPLEX SUBUNIT 12"/>
    <property type="match status" value="1"/>
</dbReference>
<dbReference type="GO" id="GO:0005886">
    <property type="term" value="C:plasma membrane"/>
    <property type="evidence" value="ECO:0007669"/>
    <property type="project" value="UniProtKB-SubCell"/>
</dbReference>
<evidence type="ECO:0000256" key="19">
    <source>
        <dbReference type="PIRSR" id="PIRSR618044-2"/>
    </source>
</evidence>
<feature type="chain" id="PRO_5015029704" description="serine-type D-Ala-D-Ala carboxypeptidase" evidence="21">
    <location>
        <begin position="28"/>
        <end position="402"/>
    </location>
</feature>
<dbReference type="Gene3D" id="2.60.410.10">
    <property type="entry name" value="D-Ala-D-Ala carboxypeptidase, C-terminal domain"/>
    <property type="match status" value="1"/>
</dbReference>
<evidence type="ECO:0000256" key="8">
    <source>
        <dbReference type="ARBA" id="ARBA00022645"/>
    </source>
</evidence>
<evidence type="ECO:0000313" key="25">
    <source>
        <dbReference type="EMBL" id="MDQ2310521.1"/>
    </source>
</evidence>
<dbReference type="AlphaFoldDB" id="A0A089R680"/>
<dbReference type="eggNOG" id="COG1686">
    <property type="taxonomic scope" value="Bacteria"/>
</dbReference>
<evidence type="ECO:0000259" key="22">
    <source>
        <dbReference type="SMART" id="SM00936"/>
    </source>
</evidence>
<name>A0A089R680_PLUGE</name>
<dbReference type="GO" id="GO:0042803">
    <property type="term" value="F:protein homodimerization activity"/>
    <property type="evidence" value="ECO:0007669"/>
    <property type="project" value="UniProtKB-ARBA"/>
</dbReference>
<evidence type="ECO:0000256" key="4">
    <source>
        <dbReference type="ARBA" id="ARBA00007164"/>
    </source>
</evidence>
<keyword evidence="11 23" id="KW-0378">Hydrolase</keyword>
<evidence type="ECO:0000313" key="24">
    <source>
        <dbReference type="EMBL" id="KMK14992.1"/>
    </source>
</evidence>
<reference evidence="23" key="3">
    <citation type="submission" date="2024-02" db="EMBL/GenBank/DDBJ databases">
        <authorList>
            <consortium name="Clinical and Environmental Microbiology Branch: Whole genome sequencing antimicrobial resistance pathogens in the healthcare setting"/>
        </authorList>
    </citation>
    <scope>NUCLEOTIDE SEQUENCE</scope>
    <source>
        <strain evidence="23">2021DK-00143</strain>
    </source>
</reference>
<keyword evidence="10 21" id="KW-0732">Signal</keyword>
<dbReference type="PATRIC" id="fig|61647.14.peg.27"/>
<dbReference type="GO" id="GO:0009252">
    <property type="term" value="P:peptidoglycan biosynthetic process"/>
    <property type="evidence" value="ECO:0007669"/>
    <property type="project" value="UniProtKB-UniPathway"/>
</dbReference>
<comment type="function">
    <text evidence="1">Removes C-terminal D-alanyl residues from sugar-peptide cell wall precursors.</text>
</comment>
<dbReference type="InterPro" id="IPR018044">
    <property type="entry name" value="Peptidase_S11"/>
</dbReference>
<evidence type="ECO:0000256" key="7">
    <source>
        <dbReference type="ARBA" id="ARBA00022519"/>
    </source>
</evidence>
<evidence type="ECO:0000256" key="10">
    <source>
        <dbReference type="ARBA" id="ARBA00022729"/>
    </source>
</evidence>
<evidence type="ECO:0000256" key="18">
    <source>
        <dbReference type="PIRSR" id="PIRSR618044-1"/>
    </source>
</evidence>